<proteinExistence type="predicted"/>
<feature type="region of interest" description="Disordered" evidence="1">
    <location>
        <begin position="1"/>
        <end position="27"/>
    </location>
</feature>
<keyword evidence="3" id="KW-1185">Reference proteome</keyword>
<evidence type="ECO:0000313" key="3">
    <source>
        <dbReference type="Proteomes" id="UP000038045"/>
    </source>
</evidence>
<keyword evidence="2" id="KW-1133">Transmembrane helix</keyword>
<dbReference type="AlphaFoldDB" id="A0A0N4ZR68"/>
<organism evidence="3 4">
    <name type="scientific">Parastrongyloides trichosuri</name>
    <name type="common">Possum-specific nematode worm</name>
    <dbReference type="NCBI Taxonomy" id="131310"/>
    <lineage>
        <taxon>Eukaryota</taxon>
        <taxon>Metazoa</taxon>
        <taxon>Ecdysozoa</taxon>
        <taxon>Nematoda</taxon>
        <taxon>Chromadorea</taxon>
        <taxon>Rhabditida</taxon>
        <taxon>Tylenchina</taxon>
        <taxon>Panagrolaimomorpha</taxon>
        <taxon>Strongyloidoidea</taxon>
        <taxon>Strongyloididae</taxon>
        <taxon>Parastrongyloides</taxon>
    </lineage>
</organism>
<reference evidence="4" key="1">
    <citation type="submission" date="2017-02" db="UniProtKB">
        <authorList>
            <consortium name="WormBaseParasite"/>
        </authorList>
    </citation>
    <scope>IDENTIFICATION</scope>
</reference>
<evidence type="ECO:0000313" key="4">
    <source>
        <dbReference type="WBParaSite" id="PTRK_0001100400.1"/>
    </source>
</evidence>
<sequence length="237" mass="27455">MPVHRNKRRQPPKPEGDDIPPQFTDPLKESRRKRYIEPYIGANSLEYARSGLENEPFAEPKNIGLKYTFYALNVFFLIFILIIISLILYSMFTLKYTPVKQKRNKMIQEANKKNKENGKIDDVAYHKLKKEMEALKKDVDKKLKTNIKRGNKNVDDRNVPRPTIKMDEDKLAEVFHNLAKMPASNNNEIMIPKGAKSNKAMMIAEDEVVCVLRKDYSKKNNHLPTKAGTTSSEKQPY</sequence>
<dbReference type="WBParaSite" id="PTRK_0001100400.1">
    <property type="protein sequence ID" value="PTRK_0001100400.1"/>
    <property type="gene ID" value="PTRK_0001100400"/>
</dbReference>
<name>A0A0N4ZR68_PARTI</name>
<keyword evidence="2" id="KW-0472">Membrane</keyword>
<evidence type="ECO:0000256" key="2">
    <source>
        <dbReference type="SAM" id="Phobius"/>
    </source>
</evidence>
<feature type="compositionally biased region" description="Basic residues" evidence="1">
    <location>
        <begin position="1"/>
        <end position="11"/>
    </location>
</feature>
<dbReference type="Proteomes" id="UP000038045">
    <property type="component" value="Unplaced"/>
</dbReference>
<feature type="transmembrane region" description="Helical" evidence="2">
    <location>
        <begin position="69"/>
        <end position="92"/>
    </location>
</feature>
<feature type="region of interest" description="Disordered" evidence="1">
    <location>
        <begin position="216"/>
        <end position="237"/>
    </location>
</feature>
<accession>A0A0N4ZR68</accession>
<feature type="compositionally biased region" description="Polar residues" evidence="1">
    <location>
        <begin position="227"/>
        <end position="237"/>
    </location>
</feature>
<evidence type="ECO:0000256" key="1">
    <source>
        <dbReference type="SAM" id="MobiDB-lite"/>
    </source>
</evidence>
<keyword evidence="2" id="KW-0812">Transmembrane</keyword>
<protein>
    <submittedName>
        <fullName evidence="4">Uncharacterized protein</fullName>
    </submittedName>
</protein>